<evidence type="ECO:0000313" key="5">
    <source>
        <dbReference type="Proteomes" id="UP000265691"/>
    </source>
</evidence>
<dbReference type="OrthoDB" id="9807549at2"/>
<evidence type="ECO:0000256" key="3">
    <source>
        <dbReference type="ARBA" id="ARBA00022723"/>
    </source>
</evidence>
<evidence type="ECO:0000256" key="2">
    <source>
        <dbReference type="ARBA" id="ARBA00022679"/>
    </source>
</evidence>
<dbReference type="GO" id="GO:0046872">
    <property type="term" value="F:metal ion binding"/>
    <property type="evidence" value="ECO:0007669"/>
    <property type="project" value="UniProtKB-KW"/>
</dbReference>
<keyword evidence="5" id="KW-1185">Reference proteome</keyword>
<dbReference type="SUPFAM" id="SSF53448">
    <property type="entry name" value="Nucleotide-diphospho-sugar transferases"/>
    <property type="match status" value="1"/>
</dbReference>
<organism evidence="4 5">
    <name type="scientific">Psittacicella hinzii</name>
    <dbReference type="NCBI Taxonomy" id="2028575"/>
    <lineage>
        <taxon>Bacteria</taxon>
        <taxon>Pseudomonadati</taxon>
        <taxon>Pseudomonadota</taxon>
        <taxon>Gammaproteobacteria</taxon>
        <taxon>Pasteurellales</taxon>
        <taxon>Psittacicellaceae</taxon>
        <taxon>Psittacicella</taxon>
    </lineage>
</organism>
<protein>
    <submittedName>
        <fullName evidence="4">Uncharacterized protein</fullName>
    </submittedName>
</protein>
<dbReference type="PANTHER" id="PTHR13778">
    <property type="entry name" value="GLYCOSYLTRANSFERASE 8 DOMAIN-CONTAINING PROTEIN"/>
    <property type="match status" value="1"/>
</dbReference>
<comment type="caution">
    <text evidence="4">The sequence shown here is derived from an EMBL/GenBank/DDBJ whole genome shotgun (WGS) entry which is preliminary data.</text>
</comment>
<dbReference type="GO" id="GO:0016757">
    <property type="term" value="F:glycosyltransferase activity"/>
    <property type="evidence" value="ECO:0007669"/>
    <property type="project" value="UniProtKB-KW"/>
</dbReference>
<evidence type="ECO:0000256" key="1">
    <source>
        <dbReference type="ARBA" id="ARBA00022676"/>
    </source>
</evidence>
<keyword evidence="2" id="KW-0808">Transferase</keyword>
<dbReference type="Pfam" id="PF01501">
    <property type="entry name" value="Glyco_transf_8"/>
    <property type="match status" value="1"/>
</dbReference>
<gene>
    <name evidence="4" type="ORF">CKF54_05480</name>
</gene>
<proteinExistence type="predicted"/>
<dbReference type="InterPro" id="IPR002495">
    <property type="entry name" value="Glyco_trans_8"/>
</dbReference>
<sequence length="401" mass="46644">MEHSMQLAFTADKNTFHLISPQLKNIIAFNRQKLTIIVVHNIEPEANAALFSQLEQEFASYHQVEFKFHYLPASLQQEWGMPAKYTNHGIYLRLYLPRLGYHGRVLYLDLDLLCLGDLEALYNYDLQGKSLGAVTDINNHLQRFNSKTFFDERFSLALQQAGFGESKDYFNSGVLLIDLDALEARGNPWVTRLNEIFSKGVFLHDQDFLNEIHLEDRVKLPVKYNYLTFCLIPQRHFLMYKEWDFTKISAPSEKQKFFAQTELPVLVHFIGREKIHLHSHQEFKDIYAYFAEQTVEQIVQRPVDFYQGMALDFFTTFGYLAACYDFDLEAIDAFGKVTPAMIGKLQRGKPYNASPAVLNPYLIKSKTLSSFLTRIFASKKKRLAYAQKVYAKHANFFAKYH</sequence>
<accession>A0A3A1Y3P7</accession>
<dbReference type="Gene3D" id="3.90.550.10">
    <property type="entry name" value="Spore Coat Polysaccharide Biosynthesis Protein SpsA, Chain A"/>
    <property type="match status" value="1"/>
</dbReference>
<dbReference type="PANTHER" id="PTHR13778:SF47">
    <property type="entry name" value="LIPOPOLYSACCHARIDE 1,3-GALACTOSYLTRANSFERASE"/>
    <property type="match status" value="1"/>
</dbReference>
<keyword evidence="1" id="KW-0328">Glycosyltransferase</keyword>
<dbReference type="Proteomes" id="UP000265691">
    <property type="component" value="Unassembled WGS sequence"/>
</dbReference>
<dbReference type="EMBL" id="NRHC01000070">
    <property type="protein sequence ID" value="RIY32040.1"/>
    <property type="molecule type" value="Genomic_DNA"/>
</dbReference>
<name>A0A3A1Y3P7_9GAMM</name>
<dbReference type="InterPro" id="IPR029044">
    <property type="entry name" value="Nucleotide-diphossugar_trans"/>
</dbReference>
<dbReference type="AlphaFoldDB" id="A0A3A1Y3P7"/>
<dbReference type="InterPro" id="IPR050748">
    <property type="entry name" value="Glycosyltrans_8_dom-fam"/>
</dbReference>
<reference evidence="4 5" key="1">
    <citation type="submission" date="2017-08" db="EMBL/GenBank/DDBJ databases">
        <title>Reclassification of Bisgaard taxon 37 and 44.</title>
        <authorList>
            <person name="Christensen H."/>
        </authorList>
    </citation>
    <scope>NUCLEOTIDE SEQUENCE [LARGE SCALE GENOMIC DNA]</scope>
    <source>
        <strain evidence="4 5">B96_3</strain>
    </source>
</reference>
<keyword evidence="3" id="KW-0479">Metal-binding</keyword>
<evidence type="ECO:0000313" key="4">
    <source>
        <dbReference type="EMBL" id="RIY32040.1"/>
    </source>
</evidence>